<feature type="transmembrane region" description="Helical" evidence="2">
    <location>
        <begin position="50"/>
        <end position="73"/>
    </location>
</feature>
<dbReference type="InParanoid" id="A0A7N5P7A6"/>
<accession>A0A7N5P7A6</accession>
<keyword evidence="2" id="KW-1133">Transmembrane helix</keyword>
<dbReference type="GeneTree" id="ENSGT01150000287053"/>
<keyword evidence="4" id="KW-1185">Reference proteome</keyword>
<organism evidence="3 4">
    <name type="scientific">Ailuropoda melanoleuca</name>
    <name type="common">Giant panda</name>
    <dbReference type="NCBI Taxonomy" id="9646"/>
    <lineage>
        <taxon>Eukaryota</taxon>
        <taxon>Metazoa</taxon>
        <taxon>Chordata</taxon>
        <taxon>Craniata</taxon>
        <taxon>Vertebrata</taxon>
        <taxon>Euteleostomi</taxon>
        <taxon>Mammalia</taxon>
        <taxon>Eutheria</taxon>
        <taxon>Laurasiatheria</taxon>
        <taxon>Carnivora</taxon>
        <taxon>Caniformia</taxon>
        <taxon>Ursidae</taxon>
        <taxon>Ailuropoda</taxon>
    </lineage>
</organism>
<reference evidence="3" key="3">
    <citation type="submission" date="2025-09" db="UniProtKB">
        <authorList>
            <consortium name="Ensembl"/>
        </authorList>
    </citation>
    <scope>IDENTIFICATION</scope>
</reference>
<sequence>MLTSRRRSRVNPDTRKVSSSTWRRRKMKLESSARLTRKLWTHKFCQKSKLFLSFKAISALCFLLQMELILIHWCSKFLTKNLIK</sequence>
<evidence type="ECO:0000256" key="2">
    <source>
        <dbReference type="SAM" id="Phobius"/>
    </source>
</evidence>
<evidence type="ECO:0000313" key="3">
    <source>
        <dbReference type="Ensembl" id="ENSAMEP00000038508.1"/>
    </source>
</evidence>
<dbReference type="Proteomes" id="UP000008912">
    <property type="component" value="Unassembled WGS sequence"/>
</dbReference>
<reference evidence="3" key="2">
    <citation type="submission" date="2025-08" db="UniProtKB">
        <authorList>
            <consortium name="Ensembl"/>
        </authorList>
    </citation>
    <scope>IDENTIFICATION</scope>
</reference>
<evidence type="ECO:0000256" key="1">
    <source>
        <dbReference type="SAM" id="MobiDB-lite"/>
    </source>
</evidence>
<protein>
    <submittedName>
        <fullName evidence="3">Uncharacterized protein</fullName>
    </submittedName>
</protein>
<reference evidence="3 4" key="1">
    <citation type="journal article" date="2010" name="Nature">
        <title>The sequence and de novo assembly of the giant panda genome.</title>
        <authorList>
            <person name="Li R."/>
            <person name="Fan W."/>
            <person name="Tian G."/>
            <person name="Zhu H."/>
            <person name="He L."/>
            <person name="Cai J."/>
            <person name="Huang Q."/>
            <person name="Cai Q."/>
            <person name="Li B."/>
            <person name="Bai Y."/>
            <person name="Zhang Z."/>
            <person name="Zhang Y."/>
            <person name="Wang W."/>
            <person name="Li J."/>
            <person name="Wei F."/>
            <person name="Li H."/>
            <person name="Jian M."/>
            <person name="Li J."/>
            <person name="Zhang Z."/>
            <person name="Nielsen R."/>
            <person name="Li D."/>
            <person name="Gu W."/>
            <person name="Yang Z."/>
            <person name="Xuan Z."/>
            <person name="Ryder O.A."/>
            <person name="Leung F.C."/>
            <person name="Zhou Y."/>
            <person name="Cao J."/>
            <person name="Sun X."/>
            <person name="Fu Y."/>
            <person name="Fang X."/>
            <person name="Guo X."/>
            <person name="Wang B."/>
            <person name="Hou R."/>
            <person name="Shen F."/>
            <person name="Mu B."/>
            <person name="Ni P."/>
            <person name="Lin R."/>
            <person name="Qian W."/>
            <person name="Wang G."/>
            <person name="Yu C."/>
            <person name="Nie W."/>
            <person name="Wang J."/>
            <person name="Wu Z."/>
            <person name="Liang H."/>
            <person name="Min J."/>
            <person name="Wu Q."/>
            <person name="Cheng S."/>
            <person name="Ruan J."/>
            <person name="Wang M."/>
            <person name="Shi Z."/>
            <person name="Wen M."/>
            <person name="Liu B."/>
            <person name="Ren X."/>
            <person name="Zheng H."/>
            <person name="Dong D."/>
            <person name="Cook K."/>
            <person name="Shan G."/>
            <person name="Zhang H."/>
            <person name="Kosiol C."/>
            <person name="Xie X."/>
            <person name="Lu Z."/>
            <person name="Zheng H."/>
            <person name="Li Y."/>
            <person name="Steiner C.C."/>
            <person name="Lam T.T."/>
            <person name="Lin S."/>
            <person name="Zhang Q."/>
            <person name="Li G."/>
            <person name="Tian J."/>
            <person name="Gong T."/>
            <person name="Liu H."/>
            <person name="Zhang D."/>
            <person name="Fang L."/>
            <person name="Ye C."/>
            <person name="Zhang J."/>
            <person name="Hu W."/>
            <person name="Xu A."/>
            <person name="Ren Y."/>
            <person name="Zhang G."/>
            <person name="Bruford M.W."/>
            <person name="Li Q."/>
            <person name="Ma L."/>
            <person name="Guo Y."/>
            <person name="An N."/>
            <person name="Hu Y."/>
            <person name="Zheng Y."/>
            <person name="Shi Y."/>
            <person name="Li Z."/>
            <person name="Liu Q."/>
            <person name="Chen Y."/>
            <person name="Zhao J."/>
            <person name="Qu N."/>
            <person name="Zhao S."/>
            <person name="Tian F."/>
            <person name="Wang X."/>
            <person name="Wang H."/>
            <person name="Xu L."/>
            <person name="Liu X."/>
            <person name="Vinar T."/>
            <person name="Wang Y."/>
            <person name="Lam T.W."/>
            <person name="Yiu S.M."/>
            <person name="Liu S."/>
            <person name="Zhang H."/>
            <person name="Li D."/>
            <person name="Huang Y."/>
            <person name="Wang X."/>
            <person name="Yang G."/>
            <person name="Jiang Z."/>
            <person name="Wang J."/>
            <person name="Qin N."/>
            <person name="Li L."/>
            <person name="Li J."/>
            <person name="Bolund L."/>
            <person name="Kristiansen K."/>
            <person name="Wong G.K."/>
            <person name="Olson M."/>
            <person name="Zhang X."/>
            <person name="Li S."/>
            <person name="Yang H."/>
            <person name="Wang J."/>
            <person name="Wang J."/>
        </authorList>
    </citation>
    <scope>NUCLEOTIDE SEQUENCE [LARGE SCALE GENOMIC DNA]</scope>
</reference>
<dbReference type="AlphaFoldDB" id="A0A7N5P7A6"/>
<keyword evidence="2" id="KW-0812">Transmembrane</keyword>
<feature type="region of interest" description="Disordered" evidence="1">
    <location>
        <begin position="1"/>
        <end position="21"/>
    </location>
</feature>
<evidence type="ECO:0000313" key="4">
    <source>
        <dbReference type="Proteomes" id="UP000008912"/>
    </source>
</evidence>
<name>A0A7N5P7A6_AILME</name>
<keyword evidence="2" id="KW-0472">Membrane</keyword>
<proteinExistence type="predicted"/>
<dbReference type="Ensembl" id="ENSAMET00000039116.1">
    <property type="protein sequence ID" value="ENSAMEP00000038508.1"/>
    <property type="gene ID" value="ENSAMEG00000024973.1"/>
</dbReference>